<keyword evidence="3" id="KW-1185">Reference proteome</keyword>
<gene>
    <name evidence="2" type="ORF">PH586_02980</name>
</gene>
<comment type="caution">
    <text evidence="2">The sequence shown here is derived from an EMBL/GenBank/DDBJ whole genome shotgun (WGS) entry which is preliminary data.</text>
</comment>
<dbReference type="EMBL" id="JAQJZJ010000001">
    <property type="protein sequence ID" value="MDA7085355.1"/>
    <property type="molecule type" value="Genomic_DNA"/>
</dbReference>
<protein>
    <recommendedName>
        <fullName evidence="4">Anti-sigma factor</fullName>
    </recommendedName>
</protein>
<feature type="coiled-coil region" evidence="1">
    <location>
        <begin position="27"/>
        <end position="57"/>
    </location>
</feature>
<sequence length="210" mass="23206">MSHEQNDEALLALLPWYLSGQLETAEKAQVEALLARSESARDELETLRSLAQAVRAEEAEHSRQHPVPSELGWARLQRSLAQSATVAKPRRDWWRPSLAAAAALIVALQIGILARPTSLESDWRLQSGGAVQQLTGGYRVQVRFVDHAQWQHVRALLLDLDGVLVDGPSALGVMQVYVPANRRFADAQAMLNYVQQQSVVQYAALLGQGR</sequence>
<evidence type="ECO:0000256" key="1">
    <source>
        <dbReference type="SAM" id="Coils"/>
    </source>
</evidence>
<evidence type="ECO:0000313" key="2">
    <source>
        <dbReference type="EMBL" id="MDA7085355.1"/>
    </source>
</evidence>
<organism evidence="2 3">
    <name type="scientific">Pseudomonas aestuarii</name>
    <dbReference type="NCBI Taxonomy" id="3018340"/>
    <lineage>
        <taxon>Bacteria</taxon>
        <taxon>Pseudomonadati</taxon>
        <taxon>Pseudomonadota</taxon>
        <taxon>Gammaproteobacteria</taxon>
        <taxon>Pseudomonadales</taxon>
        <taxon>Pseudomonadaceae</taxon>
        <taxon>Pseudomonas</taxon>
    </lineage>
</organism>
<reference evidence="2 3" key="1">
    <citation type="submission" date="2023-01" db="EMBL/GenBank/DDBJ databases">
        <title>Pseudomonas SA3-5T sp. nov., isolated from tidal flat sediment.</title>
        <authorList>
            <person name="Kim H.S."/>
            <person name="Kim J.-S."/>
            <person name="Suh M.K."/>
            <person name="Eom M.K."/>
            <person name="Lee J.-S."/>
        </authorList>
    </citation>
    <scope>NUCLEOTIDE SEQUENCE [LARGE SCALE GENOMIC DNA]</scope>
    <source>
        <strain evidence="2 3">SA3-5</strain>
    </source>
</reference>
<dbReference type="RefSeq" id="WP_271346271.1">
    <property type="nucleotide sequence ID" value="NZ_JAQJZJ010000001.1"/>
</dbReference>
<name>A0ABT4XAE0_9PSED</name>
<evidence type="ECO:0008006" key="4">
    <source>
        <dbReference type="Google" id="ProtNLM"/>
    </source>
</evidence>
<accession>A0ABT4XAE0</accession>
<dbReference type="Proteomes" id="UP001212042">
    <property type="component" value="Unassembled WGS sequence"/>
</dbReference>
<evidence type="ECO:0000313" key="3">
    <source>
        <dbReference type="Proteomes" id="UP001212042"/>
    </source>
</evidence>
<keyword evidence="1" id="KW-0175">Coiled coil</keyword>
<proteinExistence type="predicted"/>